<dbReference type="InterPro" id="IPR012338">
    <property type="entry name" value="Beta-lactam/transpept-like"/>
</dbReference>
<keyword evidence="4" id="KW-0133">Cell shape</keyword>
<keyword evidence="3 11" id="KW-0378">Hydrolase</keyword>
<evidence type="ECO:0000256" key="4">
    <source>
        <dbReference type="ARBA" id="ARBA00022960"/>
    </source>
</evidence>
<dbReference type="InterPro" id="IPR018044">
    <property type="entry name" value="Peptidase_S11"/>
</dbReference>
<dbReference type="PRINTS" id="PR00725">
    <property type="entry name" value="DADACBPTASE1"/>
</dbReference>
<feature type="compositionally biased region" description="Basic and acidic residues" evidence="8">
    <location>
        <begin position="106"/>
        <end position="115"/>
    </location>
</feature>
<evidence type="ECO:0000313" key="11">
    <source>
        <dbReference type="EMBL" id="MCU6744468.1"/>
    </source>
</evidence>
<accession>A0ABT2T2I4</accession>
<keyword evidence="9" id="KW-1133">Transmembrane helix</keyword>
<keyword evidence="5" id="KW-0573">Peptidoglycan synthesis</keyword>
<dbReference type="Pfam" id="PF00768">
    <property type="entry name" value="Peptidase_S11"/>
    <property type="match status" value="1"/>
</dbReference>
<proteinExistence type="inferred from homology"/>
<feature type="domain" description="Peptidase S11 D-alanyl-D-alanine carboxypeptidase A N-terminal" evidence="10">
    <location>
        <begin position="123"/>
        <end position="344"/>
    </location>
</feature>
<reference evidence="11 12" key="1">
    <citation type="journal article" date="2021" name="ISME Commun">
        <title>Automated analysis of genomic sequences facilitates high-throughput and comprehensive description of bacteria.</title>
        <authorList>
            <person name="Hitch T.C.A."/>
        </authorList>
    </citation>
    <scope>NUCLEOTIDE SEQUENCE [LARGE SCALE GENOMIC DNA]</scope>
    <source>
        <strain evidence="11 12">Sanger_18</strain>
    </source>
</reference>
<dbReference type="Gene3D" id="3.40.710.10">
    <property type="entry name" value="DD-peptidase/beta-lactamase superfamily"/>
    <property type="match status" value="1"/>
</dbReference>
<sequence length="379" mass="41983">MEEQFDEYDAARERRQRRLAEMKRKKKQQALFRKYFRFGAIGAVVFIAVLVVLIGNGISKRNKNKEQQGVQTETAELQAVAETEAEESLPLADQKEPAEVQAAEPEENKIYEAAESPDMKAVSEEVISSNAIFIDLRKNEILAQRAARQVIDPASMTKILTVLVAAEQIEEKNLDDKVTITIDITDYSYSNDCSSVGFAENERVTVQDLFYGTILPSGADAALALATYVAGSQEAFVELMNEKLQKLGLSDTAHFTNCVGLYDEAHRCTVYDMAMIMEAAMDNPLCREVMSAHTYTTSATAEHPDGITISNWFLRRIEDKETGAEIVCGKTGYVVQSGNCAASYGEDQNGNGYICVTADSTSAWRCIYDHVALYSEFTA</sequence>
<evidence type="ECO:0000256" key="1">
    <source>
        <dbReference type="ARBA" id="ARBA00007164"/>
    </source>
</evidence>
<dbReference type="InterPro" id="IPR001967">
    <property type="entry name" value="Peptidase_S11_N"/>
</dbReference>
<dbReference type="Proteomes" id="UP001652432">
    <property type="component" value="Unassembled WGS sequence"/>
</dbReference>
<comment type="similarity">
    <text evidence="1 7">Belongs to the peptidase S11 family.</text>
</comment>
<evidence type="ECO:0000259" key="10">
    <source>
        <dbReference type="Pfam" id="PF00768"/>
    </source>
</evidence>
<dbReference type="GO" id="GO:0016787">
    <property type="term" value="F:hydrolase activity"/>
    <property type="evidence" value="ECO:0007669"/>
    <property type="project" value="UniProtKB-KW"/>
</dbReference>
<evidence type="ECO:0000256" key="7">
    <source>
        <dbReference type="RuleBase" id="RU004016"/>
    </source>
</evidence>
<feature type="region of interest" description="Disordered" evidence="8">
    <location>
        <begin position="62"/>
        <end position="115"/>
    </location>
</feature>
<evidence type="ECO:0000256" key="6">
    <source>
        <dbReference type="ARBA" id="ARBA00023316"/>
    </source>
</evidence>
<dbReference type="RefSeq" id="WP_262574538.1">
    <property type="nucleotide sequence ID" value="NZ_JAOQKJ010000006.1"/>
</dbReference>
<protein>
    <submittedName>
        <fullName evidence="11">Serine hydrolase</fullName>
    </submittedName>
</protein>
<dbReference type="PANTHER" id="PTHR21581">
    <property type="entry name" value="D-ALANYL-D-ALANINE CARBOXYPEPTIDASE"/>
    <property type="match status" value="1"/>
</dbReference>
<dbReference type="PANTHER" id="PTHR21581:SF26">
    <property type="entry name" value="D-ALANYL-D-ALANINE ENDOPEPTIDASE"/>
    <property type="match status" value="1"/>
</dbReference>
<organism evidence="11 12">
    <name type="scientific">Suilimivivens aceti</name>
    <dbReference type="NCBI Taxonomy" id="2981774"/>
    <lineage>
        <taxon>Bacteria</taxon>
        <taxon>Bacillati</taxon>
        <taxon>Bacillota</taxon>
        <taxon>Clostridia</taxon>
        <taxon>Lachnospirales</taxon>
        <taxon>Lachnospiraceae</taxon>
        <taxon>Suilimivivens</taxon>
    </lineage>
</organism>
<evidence type="ECO:0000256" key="8">
    <source>
        <dbReference type="SAM" id="MobiDB-lite"/>
    </source>
</evidence>
<keyword evidence="9" id="KW-0472">Membrane</keyword>
<name>A0ABT2T2I4_9FIRM</name>
<dbReference type="EMBL" id="JAOQKJ010000006">
    <property type="protein sequence ID" value="MCU6744468.1"/>
    <property type="molecule type" value="Genomic_DNA"/>
</dbReference>
<keyword evidence="6" id="KW-0961">Cell wall biogenesis/degradation</keyword>
<keyword evidence="12" id="KW-1185">Reference proteome</keyword>
<keyword evidence="2" id="KW-0732">Signal</keyword>
<gene>
    <name evidence="11" type="ORF">OCV77_08165</name>
</gene>
<evidence type="ECO:0000256" key="3">
    <source>
        <dbReference type="ARBA" id="ARBA00022801"/>
    </source>
</evidence>
<feature type="transmembrane region" description="Helical" evidence="9">
    <location>
        <begin position="35"/>
        <end position="58"/>
    </location>
</feature>
<comment type="caution">
    <text evidence="11">The sequence shown here is derived from an EMBL/GenBank/DDBJ whole genome shotgun (WGS) entry which is preliminary data.</text>
</comment>
<evidence type="ECO:0000256" key="5">
    <source>
        <dbReference type="ARBA" id="ARBA00022984"/>
    </source>
</evidence>
<evidence type="ECO:0000256" key="9">
    <source>
        <dbReference type="SAM" id="Phobius"/>
    </source>
</evidence>
<dbReference type="SUPFAM" id="SSF56601">
    <property type="entry name" value="beta-lactamase/transpeptidase-like"/>
    <property type="match status" value="1"/>
</dbReference>
<evidence type="ECO:0000256" key="2">
    <source>
        <dbReference type="ARBA" id="ARBA00022729"/>
    </source>
</evidence>
<evidence type="ECO:0000313" key="12">
    <source>
        <dbReference type="Proteomes" id="UP001652432"/>
    </source>
</evidence>
<keyword evidence="9" id="KW-0812">Transmembrane</keyword>